<keyword evidence="2" id="KW-0812">Transmembrane</keyword>
<reference evidence="4" key="1">
    <citation type="submission" date="2017-08" db="EMBL/GenBank/DDBJ databases">
        <authorList>
            <person name="Varghese N."/>
            <person name="Submissions S."/>
        </authorList>
    </citation>
    <scope>NUCLEOTIDE SEQUENCE [LARGE SCALE GENOMIC DNA]</scope>
    <source>
        <strain evidence="4">DSM 23173</strain>
    </source>
</reference>
<dbReference type="EMBL" id="OBQF01000001">
    <property type="protein sequence ID" value="SOC37850.1"/>
    <property type="molecule type" value="Genomic_DNA"/>
</dbReference>
<evidence type="ECO:0008006" key="5">
    <source>
        <dbReference type="Google" id="ProtNLM"/>
    </source>
</evidence>
<dbReference type="RefSeq" id="WP_097038069.1">
    <property type="nucleotide sequence ID" value="NZ_OBQF01000001.1"/>
</dbReference>
<dbReference type="AlphaFoldDB" id="A0A285U7E1"/>
<name>A0A285U7E1_9STAP</name>
<protein>
    <recommendedName>
        <fullName evidence="5">DUF697 domain-containing protein</fullName>
    </recommendedName>
</protein>
<gene>
    <name evidence="3" type="ORF">SAMN05878391_0108</name>
</gene>
<sequence length="150" mass="17050">MVQYQITEQNLKQKQEEAQELVKKKARTSAIAAILPIPFLDVGTDMKLMKDIYGEIEEIFEVDHDDVSTTSDDLMTRAWVMGTSIGSELMRKNVTPFVFRIFSKKQKFSRFGLVTLLGNVLGAGVSYFLMKKLGDDHIEHVVEHLRNQAA</sequence>
<evidence type="ECO:0000313" key="3">
    <source>
        <dbReference type="EMBL" id="SOC37850.1"/>
    </source>
</evidence>
<evidence type="ECO:0000256" key="1">
    <source>
        <dbReference type="SAM" id="Coils"/>
    </source>
</evidence>
<keyword evidence="1" id="KW-0175">Coiled coil</keyword>
<keyword evidence="4" id="KW-1185">Reference proteome</keyword>
<feature type="coiled-coil region" evidence="1">
    <location>
        <begin position="1"/>
        <end position="31"/>
    </location>
</feature>
<evidence type="ECO:0000256" key="2">
    <source>
        <dbReference type="SAM" id="Phobius"/>
    </source>
</evidence>
<feature type="transmembrane region" description="Helical" evidence="2">
    <location>
        <begin position="111"/>
        <end position="130"/>
    </location>
</feature>
<keyword evidence="2" id="KW-1133">Transmembrane helix</keyword>
<evidence type="ECO:0000313" key="4">
    <source>
        <dbReference type="Proteomes" id="UP000219412"/>
    </source>
</evidence>
<organism evidence="3 4">
    <name type="scientific">Salinicoccus kekensis</name>
    <dbReference type="NCBI Taxonomy" id="714307"/>
    <lineage>
        <taxon>Bacteria</taxon>
        <taxon>Bacillati</taxon>
        <taxon>Bacillota</taxon>
        <taxon>Bacilli</taxon>
        <taxon>Bacillales</taxon>
        <taxon>Staphylococcaceae</taxon>
        <taxon>Salinicoccus</taxon>
    </lineage>
</organism>
<proteinExistence type="predicted"/>
<accession>A0A285U7E1</accession>
<keyword evidence="2" id="KW-0472">Membrane</keyword>
<dbReference type="Proteomes" id="UP000219412">
    <property type="component" value="Unassembled WGS sequence"/>
</dbReference>
<dbReference type="OrthoDB" id="2417990at2"/>